<evidence type="ECO:0000313" key="2">
    <source>
        <dbReference type="Proteomes" id="UP000805193"/>
    </source>
</evidence>
<sequence>MAAPTTSPLIASSTPAARSGLRSFLRFALVDMSGGVRCVRSISSIFRPGHFKHKVAVVTGGATGIGKAVAEELLHLGCSVTIASRNEENLRGAANELQSRLTDQEGCPRILYTPCNIRSEEQVKNLISRTLESHGRLDFLVNNGGGQFLSKADGISLKGWNAVVETNLTGTFLACKEAYSQWMEEHGGSIVNIIMENVRGYPMAAHSGAARAGVENLTRSLAVEWAESGVRVNAVAPVSSAVCFLLSPGASYVSGTTLFVDAAGRLHPGLMFEVPEHNRWPEHDSCIDNEAKELP</sequence>
<name>A0AC60QZ34_IXOPE</name>
<evidence type="ECO:0000313" key="1">
    <source>
        <dbReference type="EMBL" id="KAG0444472.1"/>
    </source>
</evidence>
<gene>
    <name evidence="1" type="ORF">HPB47_013757</name>
</gene>
<comment type="caution">
    <text evidence="1">The sequence shown here is derived from an EMBL/GenBank/DDBJ whole genome shotgun (WGS) entry which is preliminary data.</text>
</comment>
<keyword evidence="2" id="KW-1185">Reference proteome</keyword>
<protein>
    <submittedName>
        <fullName evidence="1">Uncharacterized protein</fullName>
    </submittedName>
</protein>
<organism evidence="1 2">
    <name type="scientific">Ixodes persulcatus</name>
    <name type="common">Taiga tick</name>
    <dbReference type="NCBI Taxonomy" id="34615"/>
    <lineage>
        <taxon>Eukaryota</taxon>
        <taxon>Metazoa</taxon>
        <taxon>Ecdysozoa</taxon>
        <taxon>Arthropoda</taxon>
        <taxon>Chelicerata</taxon>
        <taxon>Arachnida</taxon>
        <taxon>Acari</taxon>
        <taxon>Parasitiformes</taxon>
        <taxon>Ixodida</taxon>
        <taxon>Ixodoidea</taxon>
        <taxon>Ixodidae</taxon>
        <taxon>Ixodinae</taxon>
        <taxon>Ixodes</taxon>
    </lineage>
</organism>
<accession>A0AC60QZ34</accession>
<reference evidence="1 2" key="1">
    <citation type="journal article" date="2020" name="Cell">
        <title>Large-Scale Comparative Analyses of Tick Genomes Elucidate Their Genetic Diversity and Vector Capacities.</title>
        <authorList>
            <consortium name="Tick Genome and Microbiome Consortium (TIGMIC)"/>
            <person name="Jia N."/>
            <person name="Wang J."/>
            <person name="Shi W."/>
            <person name="Du L."/>
            <person name="Sun Y."/>
            <person name="Zhan W."/>
            <person name="Jiang J.F."/>
            <person name="Wang Q."/>
            <person name="Zhang B."/>
            <person name="Ji P."/>
            <person name="Bell-Sakyi L."/>
            <person name="Cui X.M."/>
            <person name="Yuan T.T."/>
            <person name="Jiang B.G."/>
            <person name="Yang W.F."/>
            <person name="Lam T.T."/>
            <person name="Chang Q.C."/>
            <person name="Ding S.J."/>
            <person name="Wang X.J."/>
            <person name="Zhu J.G."/>
            <person name="Ruan X.D."/>
            <person name="Zhao L."/>
            <person name="Wei J.T."/>
            <person name="Ye R.Z."/>
            <person name="Que T.C."/>
            <person name="Du C.H."/>
            <person name="Zhou Y.H."/>
            <person name="Cheng J.X."/>
            <person name="Dai P.F."/>
            <person name="Guo W.B."/>
            <person name="Han X.H."/>
            <person name="Huang E.J."/>
            <person name="Li L.F."/>
            <person name="Wei W."/>
            <person name="Gao Y.C."/>
            <person name="Liu J.Z."/>
            <person name="Shao H.Z."/>
            <person name="Wang X."/>
            <person name="Wang C.C."/>
            <person name="Yang T.C."/>
            <person name="Huo Q.B."/>
            <person name="Li W."/>
            <person name="Chen H.Y."/>
            <person name="Chen S.E."/>
            <person name="Zhou L.G."/>
            <person name="Ni X.B."/>
            <person name="Tian J.H."/>
            <person name="Sheng Y."/>
            <person name="Liu T."/>
            <person name="Pan Y.S."/>
            <person name="Xia L.Y."/>
            <person name="Li J."/>
            <person name="Zhao F."/>
            <person name="Cao W.C."/>
        </authorList>
    </citation>
    <scope>NUCLEOTIDE SEQUENCE [LARGE SCALE GENOMIC DNA]</scope>
    <source>
        <strain evidence="1">Iper-2018</strain>
    </source>
</reference>
<dbReference type="Proteomes" id="UP000805193">
    <property type="component" value="Unassembled WGS sequence"/>
</dbReference>
<dbReference type="EMBL" id="JABSTQ010001999">
    <property type="protein sequence ID" value="KAG0444472.1"/>
    <property type="molecule type" value="Genomic_DNA"/>
</dbReference>
<proteinExistence type="predicted"/>